<dbReference type="RefSeq" id="WP_377031926.1">
    <property type="nucleotide sequence ID" value="NZ_JBHOMY010000126.1"/>
</dbReference>
<evidence type="ECO:0000313" key="1">
    <source>
        <dbReference type="EMBL" id="MFC1460798.1"/>
    </source>
</evidence>
<sequence length="151" mass="17234">MPIRWVLVRDPAGEFEPQALLCTDLAADPVEVLTWFVRRWSVEVTFAEVRRHLGVETQRQWSDKAIARTTPALLGLFSLVTVWADEALKVGWKPRCAAWYVKSHPTFSDALAAVRARLWSASFEMFRHDQDNVKIPRALLNRLTEAACFPA</sequence>
<organism evidence="1 2">
    <name type="scientific">Microvirga arabica</name>
    <dbReference type="NCBI Taxonomy" id="1128671"/>
    <lineage>
        <taxon>Bacteria</taxon>
        <taxon>Pseudomonadati</taxon>
        <taxon>Pseudomonadota</taxon>
        <taxon>Alphaproteobacteria</taxon>
        <taxon>Hyphomicrobiales</taxon>
        <taxon>Methylobacteriaceae</taxon>
        <taxon>Microvirga</taxon>
    </lineage>
</organism>
<comment type="caution">
    <text evidence="1">The sequence shown here is derived from an EMBL/GenBank/DDBJ whole genome shotgun (WGS) entry which is preliminary data.</text>
</comment>
<accession>A0ABV6YHP4</accession>
<dbReference type="Proteomes" id="UP001593940">
    <property type="component" value="Unassembled WGS sequence"/>
</dbReference>
<protein>
    <recommendedName>
        <fullName evidence="3">Transposase IS4-like domain-containing protein</fullName>
    </recommendedName>
</protein>
<reference evidence="1 2" key="1">
    <citation type="submission" date="2024-09" db="EMBL/GenBank/DDBJ databases">
        <title>Nodulacao em especies de Leguminosae Basais da Amazonia e Caracterizacao dos Rizobios e Bacterias Associadas aos Nodulos.</title>
        <authorList>
            <person name="Jambeiro I.C.A."/>
            <person name="Lopes I.S."/>
            <person name="Aguiar E.R.G.R."/>
            <person name="Santos A.F.J."/>
            <person name="Dos Santos J.M.F."/>
            <person name="Gross E."/>
        </authorList>
    </citation>
    <scope>NUCLEOTIDE SEQUENCE [LARGE SCALE GENOMIC DNA]</scope>
    <source>
        <strain evidence="1 2">BRUESC1165</strain>
    </source>
</reference>
<name>A0ABV6YHP4_9HYPH</name>
<evidence type="ECO:0008006" key="3">
    <source>
        <dbReference type="Google" id="ProtNLM"/>
    </source>
</evidence>
<proteinExistence type="predicted"/>
<dbReference type="EMBL" id="JBHOMY010000126">
    <property type="protein sequence ID" value="MFC1460798.1"/>
    <property type="molecule type" value="Genomic_DNA"/>
</dbReference>
<gene>
    <name evidence="1" type="ORF">ACETIH_29585</name>
</gene>
<evidence type="ECO:0000313" key="2">
    <source>
        <dbReference type="Proteomes" id="UP001593940"/>
    </source>
</evidence>
<keyword evidence="2" id="KW-1185">Reference proteome</keyword>